<evidence type="ECO:0000256" key="2">
    <source>
        <dbReference type="SAM" id="SignalP"/>
    </source>
</evidence>
<organism evidence="3 4">
    <name type="scientific">Undibacter mobilis</name>
    <dbReference type="NCBI Taxonomy" id="2292256"/>
    <lineage>
        <taxon>Bacteria</taxon>
        <taxon>Pseudomonadati</taxon>
        <taxon>Pseudomonadota</taxon>
        <taxon>Alphaproteobacteria</taxon>
        <taxon>Hyphomicrobiales</taxon>
        <taxon>Nitrobacteraceae</taxon>
        <taxon>Undibacter</taxon>
    </lineage>
</organism>
<evidence type="ECO:0000256" key="1">
    <source>
        <dbReference type="SAM" id="Coils"/>
    </source>
</evidence>
<comment type="caution">
    <text evidence="3">The sequence shown here is derived from an EMBL/GenBank/DDBJ whole genome shotgun (WGS) entry which is preliminary data.</text>
</comment>
<dbReference type="AlphaFoldDB" id="A0A371B0K7"/>
<proteinExistence type="predicted"/>
<keyword evidence="2" id="KW-0732">Signal</keyword>
<dbReference type="EMBL" id="QRGO01000003">
    <property type="protein sequence ID" value="RDV01070.1"/>
    <property type="molecule type" value="Genomic_DNA"/>
</dbReference>
<name>A0A371B0K7_9BRAD</name>
<keyword evidence="4" id="KW-1185">Reference proteome</keyword>
<reference evidence="4" key="1">
    <citation type="submission" date="2018-08" db="EMBL/GenBank/DDBJ databases">
        <authorList>
            <person name="Kim S.-J."/>
            <person name="Jung G.-Y."/>
        </authorList>
    </citation>
    <scope>NUCLEOTIDE SEQUENCE [LARGE SCALE GENOMIC DNA]</scope>
    <source>
        <strain evidence="4">GY_H</strain>
    </source>
</reference>
<feature type="coiled-coil region" evidence="1">
    <location>
        <begin position="425"/>
        <end position="475"/>
    </location>
</feature>
<keyword evidence="1" id="KW-0175">Coiled coil</keyword>
<protein>
    <submittedName>
        <fullName evidence="3">Uncharacterized protein</fullName>
    </submittedName>
</protein>
<evidence type="ECO:0000313" key="3">
    <source>
        <dbReference type="EMBL" id="RDV01070.1"/>
    </source>
</evidence>
<feature type="chain" id="PRO_5017034476" evidence="2">
    <location>
        <begin position="23"/>
        <end position="483"/>
    </location>
</feature>
<feature type="signal peptide" evidence="2">
    <location>
        <begin position="1"/>
        <end position="22"/>
    </location>
</feature>
<evidence type="ECO:0000313" key="4">
    <source>
        <dbReference type="Proteomes" id="UP000263993"/>
    </source>
</evidence>
<dbReference type="Proteomes" id="UP000263993">
    <property type="component" value="Unassembled WGS sequence"/>
</dbReference>
<accession>A0A371B0K7</accession>
<gene>
    <name evidence="3" type="ORF">DXH78_17660</name>
</gene>
<sequence>MTAATLAVAVFGLLATTTGAAADPEAKFTWTLPRTVIDATITYTFEDCDDRNGVSVTIKPTLVARPVPDSVVGTLDISSSTLQSWTSDHSVTIKTFQNSHILQSIGATPVSQAATIANNIFSGIGKIAALVLGVAPLAASTEVTREKCGSASADKDKIVRLKGTLVGLQQAILDATTEEQRKAAVAKVDAYQTVLASWTIASAAAHTLTLQATIDPGFTPIDVLDPTKRTSTRPADINPNGLIAMIVPTQKQIEESGWIKKGLQIDRESFEKLRVNLYMDFGQTIPRAQASIDKARGQTEVDDQPGGHLYREVAYIPVYIYAGTPLDNWPTGGRGMGTTWPGVSNIVSQNEAKQNKMLGPPVRFPFGQYGRSMGLPVTAGFLKNQDWSITFLESGEITETKFVNKGLGVAASGMLNSAINTANAIAAEERAARAANSDTARLKAENAELQARIDNMNLQEQLQKLLAKQTSATQATAGSAPLQ</sequence>